<organism evidence="1 2">
    <name type="scientific">Staurois parvus</name>
    <dbReference type="NCBI Taxonomy" id="386267"/>
    <lineage>
        <taxon>Eukaryota</taxon>
        <taxon>Metazoa</taxon>
        <taxon>Chordata</taxon>
        <taxon>Craniata</taxon>
        <taxon>Vertebrata</taxon>
        <taxon>Euteleostomi</taxon>
        <taxon>Amphibia</taxon>
        <taxon>Batrachia</taxon>
        <taxon>Anura</taxon>
        <taxon>Neobatrachia</taxon>
        <taxon>Ranoidea</taxon>
        <taxon>Ranidae</taxon>
        <taxon>Staurois</taxon>
    </lineage>
</organism>
<reference evidence="1" key="1">
    <citation type="submission" date="2023-05" db="EMBL/GenBank/DDBJ databases">
        <authorList>
            <person name="Stuckert A."/>
        </authorList>
    </citation>
    <scope>NUCLEOTIDE SEQUENCE</scope>
</reference>
<name>A0ABN9E0U3_9NEOB</name>
<protein>
    <submittedName>
        <fullName evidence="1">Uncharacterized protein</fullName>
    </submittedName>
</protein>
<dbReference type="Proteomes" id="UP001162483">
    <property type="component" value="Unassembled WGS sequence"/>
</dbReference>
<comment type="caution">
    <text evidence="1">The sequence shown here is derived from an EMBL/GenBank/DDBJ whole genome shotgun (WGS) entry which is preliminary data.</text>
</comment>
<accession>A0ABN9E0U3</accession>
<gene>
    <name evidence="1" type="ORF">SPARVUS_LOCUS8879379</name>
</gene>
<evidence type="ECO:0000313" key="1">
    <source>
        <dbReference type="EMBL" id="CAI9578203.1"/>
    </source>
</evidence>
<sequence>MPKHNFATLTCVGKTLPIITTSSHIRADYTALISGQIGLSFGGEWSWISPDFFFINVRCTPTEKSPVL</sequence>
<evidence type="ECO:0000313" key="2">
    <source>
        <dbReference type="Proteomes" id="UP001162483"/>
    </source>
</evidence>
<proteinExistence type="predicted"/>
<keyword evidence="2" id="KW-1185">Reference proteome</keyword>
<dbReference type="EMBL" id="CATNWA010014982">
    <property type="protein sequence ID" value="CAI9578203.1"/>
    <property type="molecule type" value="Genomic_DNA"/>
</dbReference>